<dbReference type="EMBL" id="VDMD01000003">
    <property type="protein sequence ID" value="TRM66603.1"/>
    <property type="molecule type" value="Genomic_DNA"/>
</dbReference>
<evidence type="ECO:0000256" key="1">
    <source>
        <dbReference type="SAM" id="MobiDB-lite"/>
    </source>
</evidence>
<keyword evidence="4" id="KW-1185">Reference proteome</keyword>
<dbReference type="STRING" id="97359.A0A550CP72"/>
<protein>
    <submittedName>
        <fullName evidence="3">Uncharacterized protein</fullName>
    </submittedName>
</protein>
<feature type="transmembrane region" description="Helical" evidence="2">
    <location>
        <begin position="33"/>
        <end position="51"/>
    </location>
</feature>
<feature type="region of interest" description="Disordered" evidence="1">
    <location>
        <begin position="1"/>
        <end position="23"/>
    </location>
</feature>
<organism evidence="3 4">
    <name type="scientific">Schizophyllum amplum</name>
    <dbReference type="NCBI Taxonomy" id="97359"/>
    <lineage>
        <taxon>Eukaryota</taxon>
        <taxon>Fungi</taxon>
        <taxon>Dikarya</taxon>
        <taxon>Basidiomycota</taxon>
        <taxon>Agaricomycotina</taxon>
        <taxon>Agaricomycetes</taxon>
        <taxon>Agaricomycetidae</taxon>
        <taxon>Agaricales</taxon>
        <taxon>Schizophyllaceae</taxon>
        <taxon>Schizophyllum</taxon>
    </lineage>
</organism>
<evidence type="ECO:0000313" key="4">
    <source>
        <dbReference type="Proteomes" id="UP000320762"/>
    </source>
</evidence>
<dbReference type="OrthoDB" id="3199651at2759"/>
<keyword evidence="2" id="KW-0812">Transmembrane</keyword>
<keyword evidence="2" id="KW-1133">Transmembrane helix</keyword>
<accession>A0A550CP72</accession>
<keyword evidence="2" id="KW-0472">Membrane</keyword>
<dbReference type="AlphaFoldDB" id="A0A550CP72"/>
<evidence type="ECO:0000313" key="3">
    <source>
        <dbReference type="EMBL" id="TRM66603.1"/>
    </source>
</evidence>
<dbReference type="Proteomes" id="UP000320762">
    <property type="component" value="Unassembled WGS sequence"/>
</dbReference>
<comment type="caution">
    <text evidence="3">The sequence shown here is derived from an EMBL/GenBank/DDBJ whole genome shotgun (WGS) entry which is preliminary data.</text>
</comment>
<reference evidence="3 4" key="1">
    <citation type="journal article" date="2019" name="New Phytol.">
        <title>Comparative genomics reveals unique wood-decay strategies and fruiting body development in the Schizophyllaceae.</title>
        <authorList>
            <person name="Almasi E."/>
            <person name="Sahu N."/>
            <person name="Krizsan K."/>
            <person name="Balint B."/>
            <person name="Kovacs G.M."/>
            <person name="Kiss B."/>
            <person name="Cseklye J."/>
            <person name="Drula E."/>
            <person name="Henrissat B."/>
            <person name="Nagy I."/>
            <person name="Chovatia M."/>
            <person name="Adam C."/>
            <person name="LaButti K."/>
            <person name="Lipzen A."/>
            <person name="Riley R."/>
            <person name="Grigoriev I.V."/>
            <person name="Nagy L.G."/>
        </authorList>
    </citation>
    <scope>NUCLEOTIDE SEQUENCE [LARGE SCALE GENOMIC DNA]</scope>
    <source>
        <strain evidence="3 4">NL-1724</strain>
    </source>
</reference>
<sequence>MSSPKSKKNLPPPRKGPVTRPVDAPLSKTNFSTFIYALFAILMLITAYYSYRTVQIKTEVGGWWNLAMGKRPNYMQTPEGRDPDKIGHHAGDETVESRINALADALGLQSKDLASAIAVAVKEHVPPASLSSVAASQTGDAVEAMITETPVSTAAAGQATAKKGEAGWMEGVAGMADTFVGMDEP</sequence>
<evidence type="ECO:0000256" key="2">
    <source>
        <dbReference type="SAM" id="Phobius"/>
    </source>
</evidence>
<proteinExistence type="predicted"/>
<name>A0A550CP72_9AGAR</name>
<gene>
    <name evidence="3" type="ORF">BD626DRAFT_483216</name>
</gene>